<protein>
    <submittedName>
        <fullName evidence="1">Uncharacterized protein</fullName>
    </submittedName>
</protein>
<dbReference type="Proteomes" id="UP001162483">
    <property type="component" value="Unassembled WGS sequence"/>
</dbReference>
<accession>A0ABN9AK71</accession>
<evidence type="ECO:0000313" key="1">
    <source>
        <dbReference type="EMBL" id="CAI9535963.1"/>
    </source>
</evidence>
<reference evidence="1" key="1">
    <citation type="submission" date="2023-05" db="EMBL/GenBank/DDBJ databases">
        <authorList>
            <person name="Stuckert A."/>
        </authorList>
    </citation>
    <scope>NUCLEOTIDE SEQUENCE</scope>
</reference>
<sequence>MALGRKGLTCGRIKGSTVCHFTYWAVFVVHCKHNALHGCAKHPVQPCVVKGLQSCP</sequence>
<comment type="caution">
    <text evidence="1">The sequence shown here is derived from an EMBL/GenBank/DDBJ whole genome shotgun (WGS) entry which is preliminary data.</text>
</comment>
<dbReference type="EMBL" id="CATNWA010000294">
    <property type="protein sequence ID" value="CAI9535963.1"/>
    <property type="molecule type" value="Genomic_DNA"/>
</dbReference>
<evidence type="ECO:0000313" key="2">
    <source>
        <dbReference type="Proteomes" id="UP001162483"/>
    </source>
</evidence>
<keyword evidence="2" id="KW-1185">Reference proteome</keyword>
<gene>
    <name evidence="1" type="ORF">SPARVUS_LOCUS954248</name>
</gene>
<name>A0ABN9AK71_9NEOB</name>
<proteinExistence type="predicted"/>
<organism evidence="1 2">
    <name type="scientific">Staurois parvus</name>
    <dbReference type="NCBI Taxonomy" id="386267"/>
    <lineage>
        <taxon>Eukaryota</taxon>
        <taxon>Metazoa</taxon>
        <taxon>Chordata</taxon>
        <taxon>Craniata</taxon>
        <taxon>Vertebrata</taxon>
        <taxon>Euteleostomi</taxon>
        <taxon>Amphibia</taxon>
        <taxon>Batrachia</taxon>
        <taxon>Anura</taxon>
        <taxon>Neobatrachia</taxon>
        <taxon>Ranoidea</taxon>
        <taxon>Ranidae</taxon>
        <taxon>Staurois</taxon>
    </lineage>
</organism>